<dbReference type="GO" id="GO:0005829">
    <property type="term" value="C:cytosol"/>
    <property type="evidence" value="ECO:0007669"/>
    <property type="project" value="TreeGrafter"/>
</dbReference>
<gene>
    <name evidence="2" type="ORF">CLAC_08265</name>
</gene>
<evidence type="ECO:0000313" key="3">
    <source>
        <dbReference type="Proteomes" id="UP000058446"/>
    </source>
</evidence>
<dbReference type="InterPro" id="IPR012340">
    <property type="entry name" value="NA-bd_OB-fold"/>
</dbReference>
<evidence type="ECO:0000313" key="2">
    <source>
        <dbReference type="EMBL" id="ALA67714.1"/>
    </source>
</evidence>
<reference evidence="2 3" key="1">
    <citation type="submission" date="2013-10" db="EMBL/GenBank/DDBJ databases">
        <title>Complete genome sequence of Corynebacterium lactis DSM 45799(T), isolated from raw cow milk.</title>
        <authorList>
            <person name="Ruckert C."/>
            <person name="Albersmeier A."/>
            <person name="Lipski A."/>
            <person name="Kalinowski J."/>
        </authorList>
    </citation>
    <scope>NUCLEOTIDE SEQUENCE [LARGE SCALE GENOMIC DNA]</scope>
    <source>
        <strain evidence="2 3">RW2-5</strain>
    </source>
</reference>
<dbReference type="PANTHER" id="PTHR23355:SF9">
    <property type="entry name" value="DIS3-LIKE EXONUCLEASE 2"/>
    <property type="match status" value="1"/>
</dbReference>
<dbReference type="RefSeq" id="WP_053412482.1">
    <property type="nucleotide sequence ID" value="NZ_CP006841.1"/>
</dbReference>
<dbReference type="Pfam" id="PF18614">
    <property type="entry name" value="RNase_II_C_S1"/>
    <property type="match status" value="1"/>
</dbReference>
<evidence type="ECO:0000259" key="1">
    <source>
        <dbReference type="SMART" id="SM00955"/>
    </source>
</evidence>
<dbReference type="InterPro" id="IPR040596">
    <property type="entry name" value="RNase_II_C_S1"/>
</dbReference>
<dbReference type="STRING" id="1408189.CLAC_08265"/>
<organism evidence="2 3">
    <name type="scientific">Corynebacterium lactis RW2-5</name>
    <dbReference type="NCBI Taxonomy" id="1408189"/>
    <lineage>
        <taxon>Bacteria</taxon>
        <taxon>Bacillati</taxon>
        <taxon>Actinomycetota</taxon>
        <taxon>Actinomycetes</taxon>
        <taxon>Mycobacteriales</taxon>
        <taxon>Corynebacteriaceae</taxon>
        <taxon>Corynebacterium</taxon>
    </lineage>
</organism>
<dbReference type="Pfam" id="PF00773">
    <property type="entry name" value="RNB"/>
    <property type="match status" value="1"/>
</dbReference>
<dbReference type="Proteomes" id="UP000058446">
    <property type="component" value="Chromosome"/>
</dbReference>
<name>A0A0K2H108_9CORY</name>
<dbReference type="OrthoDB" id="5800376at2"/>
<dbReference type="AlphaFoldDB" id="A0A0K2H108"/>
<dbReference type="PATRIC" id="fig|1408189.4.peg.1657"/>
<dbReference type="GO" id="GO:0004540">
    <property type="term" value="F:RNA nuclease activity"/>
    <property type="evidence" value="ECO:0007669"/>
    <property type="project" value="InterPro"/>
</dbReference>
<dbReference type="PANTHER" id="PTHR23355">
    <property type="entry name" value="RIBONUCLEASE"/>
    <property type="match status" value="1"/>
</dbReference>
<sequence length="482" mass="51797">MKLYAAELDFRAVARESGVPETFPRQLHSEAAAVTDLRQNRRDMREVPLVTIDPVGSMDLDQAMCLEKAPGEGWLVRYAIADVGGLIDPASALFAESLKRGQTIYLPDDPSRLHPAELSEGAGSLLPDVDRVAVMWEILLDSEGEPIETDVYPALVRSRARLDYEQVQADLDNGTAHPSVALLEEVGRARQTSSKRRAAINLRLPAQRVVRDSDGAFELALDPRPASMDYNSEISLLAGMVAGEMMARHSVGVLRVLAPASDQDIRDFLVAVEALGFEAPAARIEDIAGFLSRVDAQTPRGMAVMRDASRLLRGSGYEKLAKTGGENSTPTPHAGVGGVYAHVTAPLRRLIDRYGLEFCLAIAAFERGETKTVEVPGWVTDTLDQATYSMKRSGALAATVDRKCLNLTESVVLAPWVGTTFDAAVLHNKATAAEIFVARPPVIANCVGSGDAGLPQEGTCQLVTLVTADPAAAEVTFAWPAD</sequence>
<dbReference type="GO" id="GO:0003723">
    <property type="term" value="F:RNA binding"/>
    <property type="evidence" value="ECO:0007669"/>
    <property type="project" value="InterPro"/>
</dbReference>
<dbReference type="SUPFAM" id="SSF50249">
    <property type="entry name" value="Nucleic acid-binding proteins"/>
    <property type="match status" value="1"/>
</dbReference>
<proteinExistence type="predicted"/>
<protein>
    <submittedName>
        <fullName evidence="2">Exoribonuclease</fullName>
    </submittedName>
</protein>
<dbReference type="InterPro" id="IPR001900">
    <property type="entry name" value="RNase_II/R"/>
</dbReference>
<dbReference type="EMBL" id="CP006841">
    <property type="protein sequence ID" value="ALA67714.1"/>
    <property type="molecule type" value="Genomic_DNA"/>
</dbReference>
<keyword evidence="3" id="KW-1185">Reference proteome</keyword>
<dbReference type="KEGG" id="clw:CLAC_08265"/>
<accession>A0A0K2H108</accession>
<dbReference type="GO" id="GO:0006402">
    <property type="term" value="P:mRNA catabolic process"/>
    <property type="evidence" value="ECO:0007669"/>
    <property type="project" value="TreeGrafter"/>
</dbReference>
<feature type="domain" description="RNB" evidence="1">
    <location>
        <begin position="41"/>
        <end position="362"/>
    </location>
</feature>
<dbReference type="SMART" id="SM00955">
    <property type="entry name" value="RNB"/>
    <property type="match status" value="1"/>
</dbReference>
<dbReference type="InterPro" id="IPR050180">
    <property type="entry name" value="RNR_Ribonuclease"/>
</dbReference>